<dbReference type="EMBL" id="BLAL01000300">
    <property type="protein sequence ID" value="GET01488.1"/>
    <property type="molecule type" value="Genomic_DNA"/>
</dbReference>
<name>A0A8H3M682_9GLOM</name>
<evidence type="ECO:0000313" key="2">
    <source>
        <dbReference type="Proteomes" id="UP000615446"/>
    </source>
</evidence>
<proteinExistence type="predicted"/>
<protein>
    <submittedName>
        <fullName evidence="1">Uncharacterized protein</fullName>
    </submittedName>
</protein>
<comment type="caution">
    <text evidence="1">The sequence shown here is derived from an EMBL/GenBank/DDBJ whole genome shotgun (WGS) entry which is preliminary data.</text>
</comment>
<gene>
    <name evidence="1" type="ORF">RCL2_002789500</name>
</gene>
<organism evidence="1 2">
    <name type="scientific">Rhizophagus clarus</name>
    <dbReference type="NCBI Taxonomy" id="94130"/>
    <lineage>
        <taxon>Eukaryota</taxon>
        <taxon>Fungi</taxon>
        <taxon>Fungi incertae sedis</taxon>
        <taxon>Mucoromycota</taxon>
        <taxon>Glomeromycotina</taxon>
        <taxon>Glomeromycetes</taxon>
        <taxon>Glomerales</taxon>
        <taxon>Glomeraceae</taxon>
        <taxon>Rhizophagus</taxon>
    </lineage>
</organism>
<reference evidence="1" key="1">
    <citation type="submission" date="2019-10" db="EMBL/GenBank/DDBJ databases">
        <title>Conservation and host-specific expression of non-tandemly repeated heterogenous ribosome RNA gene in arbuscular mycorrhizal fungi.</title>
        <authorList>
            <person name="Maeda T."/>
            <person name="Kobayashi Y."/>
            <person name="Nakagawa T."/>
            <person name="Ezawa T."/>
            <person name="Yamaguchi K."/>
            <person name="Bino T."/>
            <person name="Nishimoto Y."/>
            <person name="Shigenobu S."/>
            <person name="Kawaguchi M."/>
        </authorList>
    </citation>
    <scope>NUCLEOTIDE SEQUENCE</scope>
    <source>
        <strain evidence="1">HR1</strain>
    </source>
</reference>
<sequence>MSSVDISCIFSYWNVDDVKDFLKFKETDFSLNDIEIEKLKLYYLMVDHFLNLLNKELLSSPLNINNESAKHISTFITQLNKNIWNKIFKPGYLFSRKTSPRTGDPSFTCYFENTMILPIEFKFRFDSEGFDEPPFPEI</sequence>
<dbReference type="Proteomes" id="UP000615446">
    <property type="component" value="Unassembled WGS sequence"/>
</dbReference>
<accession>A0A8H3M682</accession>
<evidence type="ECO:0000313" key="1">
    <source>
        <dbReference type="EMBL" id="GET01488.1"/>
    </source>
</evidence>
<dbReference type="AlphaFoldDB" id="A0A8H3M682"/>